<keyword evidence="1" id="KW-0547">Nucleotide-binding</keyword>
<keyword evidence="3" id="KW-0472">Membrane</keyword>
<dbReference type="AlphaFoldDB" id="A0AAQ4CVH0"/>
<dbReference type="PANTHER" id="PTHR44167">
    <property type="entry name" value="OVARIAN-SPECIFIC SERINE/THREONINE-PROTEIN KINASE LOK-RELATED"/>
    <property type="match status" value="1"/>
</dbReference>
<keyword evidence="6" id="KW-1185">Reference proteome</keyword>
<feature type="transmembrane region" description="Helical" evidence="3">
    <location>
        <begin position="9"/>
        <end position="27"/>
    </location>
</feature>
<feature type="transmembrane region" description="Helical" evidence="3">
    <location>
        <begin position="33"/>
        <end position="54"/>
    </location>
</feature>
<gene>
    <name evidence="5" type="ORF">SACC_28180</name>
</gene>
<feature type="transmembrane region" description="Helical" evidence="3">
    <location>
        <begin position="61"/>
        <end position="78"/>
    </location>
</feature>
<dbReference type="Proteomes" id="UP001319921">
    <property type="component" value="Chromosome"/>
</dbReference>
<dbReference type="KEGG" id="scas:SACC_28180"/>
<dbReference type="InterPro" id="IPR000719">
    <property type="entry name" value="Prot_kinase_dom"/>
</dbReference>
<evidence type="ECO:0000256" key="2">
    <source>
        <dbReference type="ARBA" id="ARBA00022840"/>
    </source>
</evidence>
<dbReference type="InterPro" id="IPR011009">
    <property type="entry name" value="Kinase-like_dom_sf"/>
</dbReference>
<keyword evidence="2" id="KW-0067">ATP-binding</keyword>
<proteinExistence type="predicted"/>
<evidence type="ECO:0000259" key="4">
    <source>
        <dbReference type="PROSITE" id="PS50011"/>
    </source>
</evidence>
<dbReference type="PROSITE" id="PS00108">
    <property type="entry name" value="PROTEIN_KINASE_ST"/>
    <property type="match status" value="1"/>
</dbReference>
<sequence length="525" mass="59246">MILRNHETYIWVSAVIVGVLIALYSYFSDSLLLISITTTINAIFLISTLILAKVNYKLDSITAFLGAPIFLTFPLIYHNEIINLLAYLNSAVYIWLGIFLLLVDKVQTTFIVEGLPSQKTTWKIVVGGKEYSFKGNRVLKISSRSTDERWQISTVFYNGSEYAPYPFQGNLTGGEIKVKFIPIIESKQTLTIPKDYHKLSISVWNPEIWKGKNIGIYKVIDVLGEGGNSYVLKVVYKNKTMAMKILKINPNNVISYNKFLDLLKESGNLIFLSKNLRLIKIYAISLDINLLEEIIKGDVLSYITSPPYILMEYMEGGSFKDLILYDNIYYSDKWFKIVCKIAYEVALALDYIHSNGFVHLDVKPQNIFFSRKVGNFGQEALLNIEIPGMVKLGDLGSASRIGSNIYDITPEYAPPDQIIGAIQGGAQPSMDVFALGMTIYYALKRKIDRPDLNEMTLAVEKIASGDLNAAKKLVNTSIQKLEKWNPSVGIAELDDFLKRMLDSNPNTRLSIKEVVSRLEKIINKL</sequence>
<name>A0AAQ4CVH0_9CREN</name>
<dbReference type="SUPFAM" id="SSF56112">
    <property type="entry name" value="Protein kinase-like (PK-like)"/>
    <property type="match status" value="1"/>
</dbReference>
<dbReference type="PROSITE" id="PS00107">
    <property type="entry name" value="PROTEIN_KINASE_ATP"/>
    <property type="match status" value="1"/>
</dbReference>
<dbReference type="SMART" id="SM00220">
    <property type="entry name" value="S_TKc"/>
    <property type="match status" value="1"/>
</dbReference>
<evidence type="ECO:0000256" key="1">
    <source>
        <dbReference type="ARBA" id="ARBA00022741"/>
    </source>
</evidence>
<keyword evidence="3" id="KW-1133">Transmembrane helix</keyword>
<dbReference type="PANTHER" id="PTHR44167:SF24">
    <property type="entry name" value="SERINE_THREONINE-PROTEIN KINASE CHK2"/>
    <property type="match status" value="1"/>
</dbReference>
<dbReference type="PROSITE" id="PS50011">
    <property type="entry name" value="PROTEIN_KINASE_DOM"/>
    <property type="match status" value="1"/>
</dbReference>
<evidence type="ECO:0000313" key="5">
    <source>
        <dbReference type="EMBL" id="BDB99801.1"/>
    </source>
</evidence>
<reference evidence="5 6" key="1">
    <citation type="journal article" date="2022" name="Microbiol. Resour. Announc.">
        <title>Complete Genome Sequence of the Hyperthermophilic and Acidophilic Archaeon Saccharolobus caldissimus Strain HS-3T.</title>
        <authorList>
            <person name="Sakai H.D."/>
            <person name="Kurosawa N."/>
        </authorList>
    </citation>
    <scope>NUCLEOTIDE SEQUENCE [LARGE SCALE GENOMIC DNA]</scope>
    <source>
        <strain evidence="5 6">JCM32116</strain>
    </source>
</reference>
<dbReference type="InterPro" id="IPR017441">
    <property type="entry name" value="Protein_kinase_ATP_BS"/>
</dbReference>
<protein>
    <recommendedName>
        <fullName evidence="4">Protein kinase domain-containing protein</fullName>
    </recommendedName>
</protein>
<feature type="transmembrane region" description="Helical" evidence="3">
    <location>
        <begin position="84"/>
        <end position="103"/>
    </location>
</feature>
<organism evidence="5 6">
    <name type="scientific">Saccharolobus caldissimus</name>
    <dbReference type="NCBI Taxonomy" id="1702097"/>
    <lineage>
        <taxon>Archaea</taxon>
        <taxon>Thermoproteota</taxon>
        <taxon>Thermoprotei</taxon>
        <taxon>Sulfolobales</taxon>
        <taxon>Sulfolobaceae</taxon>
        <taxon>Saccharolobus</taxon>
    </lineage>
</organism>
<evidence type="ECO:0000256" key="3">
    <source>
        <dbReference type="SAM" id="Phobius"/>
    </source>
</evidence>
<keyword evidence="3" id="KW-0812">Transmembrane</keyword>
<dbReference type="GO" id="GO:0005524">
    <property type="term" value="F:ATP binding"/>
    <property type="evidence" value="ECO:0007669"/>
    <property type="project" value="UniProtKB-KW"/>
</dbReference>
<dbReference type="RefSeq" id="WP_229570301.1">
    <property type="nucleotide sequence ID" value="NZ_AP025226.1"/>
</dbReference>
<dbReference type="InterPro" id="IPR008271">
    <property type="entry name" value="Ser/Thr_kinase_AS"/>
</dbReference>
<accession>A0AAQ4CVH0</accession>
<dbReference type="GeneID" id="68867545"/>
<dbReference type="GO" id="GO:0004674">
    <property type="term" value="F:protein serine/threonine kinase activity"/>
    <property type="evidence" value="ECO:0007669"/>
    <property type="project" value="TreeGrafter"/>
</dbReference>
<dbReference type="Gene3D" id="1.10.510.10">
    <property type="entry name" value="Transferase(Phosphotransferase) domain 1"/>
    <property type="match status" value="1"/>
</dbReference>
<evidence type="ECO:0000313" key="6">
    <source>
        <dbReference type="Proteomes" id="UP001319921"/>
    </source>
</evidence>
<dbReference type="Pfam" id="PF00069">
    <property type="entry name" value="Pkinase"/>
    <property type="match status" value="1"/>
</dbReference>
<dbReference type="EMBL" id="AP025226">
    <property type="protein sequence ID" value="BDB99801.1"/>
    <property type="molecule type" value="Genomic_DNA"/>
</dbReference>
<feature type="domain" description="Protein kinase" evidence="4">
    <location>
        <begin position="217"/>
        <end position="522"/>
    </location>
</feature>